<dbReference type="AlphaFoldDB" id="S0AT29"/>
<name>S0AT29_FUSHE</name>
<reference evidence="3" key="3">
    <citation type="submission" date="2013-01" db="EMBL/GenBank/DDBJ databases">
        <authorList>
            <person name="Kakule T."/>
            <person name="Sardar D."/>
            <person name="Lin Z."/>
            <person name="Schmidt E.W."/>
        </authorList>
    </citation>
    <scope>NUCLEOTIDE SEQUENCE</scope>
    <source>
        <strain evidence="3">ATCC 74349</strain>
    </source>
</reference>
<reference evidence="3" key="2">
    <citation type="journal article" date="2013" name="ACS Chem. Biol.">
        <title>Two related pyrrolidinedione synthetase loci in Fusarium heterosporum ATCC 74349 produce divergent metabolites.</title>
        <authorList>
            <person name="Kakule T.B."/>
            <person name="Sardar D."/>
            <person name="Lin Z."/>
            <person name="Schmidt E.W."/>
        </authorList>
    </citation>
    <scope>NUCLEOTIDE SEQUENCE</scope>
    <source>
        <strain evidence="3">ATCC 74349</strain>
    </source>
</reference>
<feature type="domain" description="Amidohydrolase-related" evidence="2">
    <location>
        <begin position="261"/>
        <end position="629"/>
    </location>
</feature>
<dbReference type="InterPro" id="IPR011059">
    <property type="entry name" value="Metal-dep_hydrolase_composite"/>
</dbReference>
<dbReference type="Gene3D" id="2.30.40.10">
    <property type="entry name" value="Urease, subunit C, domain 1"/>
    <property type="match status" value="1"/>
</dbReference>
<dbReference type="PANTHER" id="PTHR43794">
    <property type="entry name" value="AMINOHYDROLASE SSNA-RELATED"/>
    <property type="match status" value="1"/>
</dbReference>
<dbReference type="EMBL" id="AY700570">
    <property type="protein sequence ID" value="AGO65987.1"/>
    <property type="molecule type" value="Genomic_DNA"/>
</dbReference>
<dbReference type="GO" id="GO:0016810">
    <property type="term" value="F:hydrolase activity, acting on carbon-nitrogen (but not peptide) bonds"/>
    <property type="evidence" value="ECO:0007669"/>
    <property type="project" value="InterPro"/>
</dbReference>
<dbReference type="InterPro" id="IPR032466">
    <property type="entry name" value="Metal_Hydrolase"/>
</dbReference>
<evidence type="ECO:0000313" key="3">
    <source>
        <dbReference type="EMBL" id="AGO65987.1"/>
    </source>
</evidence>
<proteinExistence type="predicted"/>
<gene>
    <name evidence="3" type="primary">gFH340</name>
</gene>
<dbReference type="Gene3D" id="3.20.20.140">
    <property type="entry name" value="Metal-dependent hydrolases"/>
    <property type="match status" value="1"/>
</dbReference>
<dbReference type="SUPFAM" id="SSF51338">
    <property type="entry name" value="Composite domain of metallo-dependent hydrolases"/>
    <property type="match status" value="1"/>
</dbReference>
<dbReference type="PANTHER" id="PTHR43794:SF11">
    <property type="entry name" value="AMIDOHYDROLASE-RELATED DOMAIN-CONTAINING PROTEIN"/>
    <property type="match status" value="1"/>
</dbReference>
<dbReference type="InterPro" id="IPR050287">
    <property type="entry name" value="MTA/SAH_deaminase"/>
</dbReference>
<evidence type="ECO:0000259" key="2">
    <source>
        <dbReference type="Pfam" id="PF01979"/>
    </source>
</evidence>
<evidence type="ECO:0000256" key="1">
    <source>
        <dbReference type="ARBA" id="ARBA00022801"/>
    </source>
</evidence>
<reference evidence="3" key="1">
    <citation type="journal article" date="2005" name="Chem. Commun. (Camb.)">
        <title>Equisetin biosynthesis in Fusarium heterosporum.</title>
        <authorList>
            <person name="Sims J.W."/>
            <person name="Fillmore J.P."/>
            <person name="Warner D.D."/>
            <person name="Schmidt E.W."/>
        </authorList>
    </citation>
    <scope>NUCLEOTIDE SEQUENCE</scope>
    <source>
        <strain evidence="3">ATCC 74349</strain>
    </source>
</reference>
<keyword evidence="1 3" id="KW-0378">Hydrolase</keyword>
<dbReference type="SUPFAM" id="SSF51556">
    <property type="entry name" value="Metallo-dependent hydrolases"/>
    <property type="match status" value="1"/>
</dbReference>
<dbReference type="InterPro" id="IPR006680">
    <property type="entry name" value="Amidohydro-rel"/>
</dbReference>
<sequence>MPVPKDRALVALHPARNVSGNPVATKIMTFLLGGGVCRECFWVKLVPKSKHMTPYNTMNAVGSHQNGSFKSLIVSCSYLNPIADEMHIDNFLIEKYPLFVLQPLMQHLQKILPIEEHQWIPMSQPDVILKLGAHQLLKWFIEVDLVKDSQPIGKHANTSSDGWSNVSMSFEDEIINVETLEHVRQGKACYSSANNEDLERFVVRDHYGKEARGIVLEHQQDDHIIPLPNTDVLIKDNKIVQIDKDIEPPNGAEIIDCANKIISPGMIDTHNHIWMTQLKARHADHTLLDYIYSGGLQSFNFEPRDIYWGQLGGCLESIDAGTTTVVDHAHMTNSPEHVTEAIAATAHSGIRSIYCYSLMVRYKSWYPLVPYPDILPTWAFEQLETLAKSQPFGDGRVSLGFGFDMWFLPKERVIQIWDKARSLGIKLFTTHYCKNRIFDLQAAPGLQSIPEILRDYGLLKSDIIIGHGTQASASDAKILSDANIYVAAAPEVEGHLSLGQPLSFRGDVRVTFGADGHFVGPADIMSQMRSALLQARQCRNQKILDQNKFPRHNIGNSEQAFNMGTIEGARALQMESSVGSIAVGKLADIVVFDATSPSMICAAQHDPVTAIVRHATIRDVDTVIINGVIRKRNGSLLPVRVENAREMGCKSVPEKRCMDWSEIAARLMESRDRVAERLSSVDIEAGGEEFKKLAGIDSNVLI</sequence>
<accession>S0AT29</accession>
<dbReference type="Pfam" id="PF01979">
    <property type="entry name" value="Amidohydro_1"/>
    <property type="match status" value="1"/>
</dbReference>
<protein>
    <submittedName>
        <fullName evidence="3">Putative metal-dependent hydrolase</fullName>
    </submittedName>
</protein>
<organism evidence="3">
    <name type="scientific">Fusarium heterosporum</name>
    <dbReference type="NCBI Taxonomy" id="42747"/>
    <lineage>
        <taxon>Eukaryota</taxon>
        <taxon>Fungi</taxon>
        <taxon>Dikarya</taxon>
        <taxon>Ascomycota</taxon>
        <taxon>Pezizomycotina</taxon>
        <taxon>Sordariomycetes</taxon>
        <taxon>Hypocreomycetidae</taxon>
        <taxon>Hypocreales</taxon>
        <taxon>Nectriaceae</taxon>
        <taxon>Fusarium</taxon>
        <taxon>Fusarium heterosporum species complex</taxon>
    </lineage>
</organism>